<comment type="caution">
    <text evidence="1">The sequence shown here is derived from an EMBL/GenBank/DDBJ whole genome shotgun (WGS) entry which is preliminary data.</text>
</comment>
<accession>A0AA40K7Q5</accession>
<proteinExistence type="predicted"/>
<evidence type="ECO:0000313" key="2">
    <source>
        <dbReference type="Proteomes" id="UP001172155"/>
    </source>
</evidence>
<evidence type="ECO:0000313" key="1">
    <source>
        <dbReference type="EMBL" id="KAK0749071.1"/>
    </source>
</evidence>
<keyword evidence="2" id="KW-1185">Reference proteome</keyword>
<organism evidence="1 2">
    <name type="scientific">Schizothecium vesticola</name>
    <dbReference type="NCBI Taxonomy" id="314040"/>
    <lineage>
        <taxon>Eukaryota</taxon>
        <taxon>Fungi</taxon>
        <taxon>Dikarya</taxon>
        <taxon>Ascomycota</taxon>
        <taxon>Pezizomycotina</taxon>
        <taxon>Sordariomycetes</taxon>
        <taxon>Sordariomycetidae</taxon>
        <taxon>Sordariales</taxon>
        <taxon>Schizotheciaceae</taxon>
        <taxon>Schizothecium</taxon>
    </lineage>
</organism>
<reference evidence="1" key="1">
    <citation type="submission" date="2023-06" db="EMBL/GenBank/DDBJ databases">
        <title>Genome-scale phylogeny and comparative genomics of the fungal order Sordariales.</title>
        <authorList>
            <consortium name="Lawrence Berkeley National Laboratory"/>
            <person name="Hensen N."/>
            <person name="Bonometti L."/>
            <person name="Westerberg I."/>
            <person name="Brannstrom I.O."/>
            <person name="Guillou S."/>
            <person name="Cros-Aarteil S."/>
            <person name="Calhoun S."/>
            <person name="Haridas S."/>
            <person name="Kuo A."/>
            <person name="Mondo S."/>
            <person name="Pangilinan J."/>
            <person name="Riley R."/>
            <person name="LaButti K."/>
            <person name="Andreopoulos B."/>
            <person name="Lipzen A."/>
            <person name="Chen C."/>
            <person name="Yanf M."/>
            <person name="Daum C."/>
            <person name="Ng V."/>
            <person name="Clum A."/>
            <person name="Steindorff A."/>
            <person name="Ohm R."/>
            <person name="Martin F."/>
            <person name="Silar P."/>
            <person name="Natvig D."/>
            <person name="Lalanne C."/>
            <person name="Gautier V."/>
            <person name="Ament-velasquez S.L."/>
            <person name="Kruys A."/>
            <person name="Hutchinson M.I."/>
            <person name="Powell A.J."/>
            <person name="Barry K."/>
            <person name="Miller A.N."/>
            <person name="Grigoriev I.V."/>
            <person name="Debuchy R."/>
            <person name="Gladieux P."/>
            <person name="Thoren M.H."/>
            <person name="Johannesson H."/>
        </authorList>
    </citation>
    <scope>NUCLEOTIDE SEQUENCE</scope>
    <source>
        <strain evidence="1">SMH3187-1</strain>
    </source>
</reference>
<feature type="non-terminal residue" evidence="1">
    <location>
        <position position="140"/>
    </location>
</feature>
<name>A0AA40K7Q5_9PEZI</name>
<gene>
    <name evidence="1" type="ORF">B0T18DRAFT_445009</name>
</gene>
<sequence>MTKLVAGFSSQGMQFLEVQYNVFVQPLWSSIIGCGPPPVGMTTQELTIDGPGGERITAMSWVADTVYDNLLSLELRTNRGRSLLLYENPIVSEIVSDHTAQLIPRKTRFEVGDPECVVTGLIFVDRDGSELGFRNPESFQ</sequence>
<dbReference type="AlphaFoldDB" id="A0AA40K7Q5"/>
<dbReference type="EMBL" id="JAUKUD010000003">
    <property type="protein sequence ID" value="KAK0749071.1"/>
    <property type="molecule type" value="Genomic_DNA"/>
</dbReference>
<dbReference type="Proteomes" id="UP001172155">
    <property type="component" value="Unassembled WGS sequence"/>
</dbReference>
<protein>
    <submittedName>
        <fullName evidence="1">Uncharacterized protein</fullName>
    </submittedName>
</protein>
<dbReference type="PROSITE" id="PS51257">
    <property type="entry name" value="PROKAR_LIPOPROTEIN"/>
    <property type="match status" value="1"/>
</dbReference>